<protein>
    <recommendedName>
        <fullName evidence="1">Thiamine pyrophosphate enzyme central domain-containing protein</fullName>
    </recommendedName>
</protein>
<dbReference type="Pfam" id="PF00205">
    <property type="entry name" value="TPP_enzyme_M"/>
    <property type="match status" value="1"/>
</dbReference>
<dbReference type="InterPro" id="IPR012000">
    <property type="entry name" value="Thiamin_PyroP_enz_cen_dom"/>
</dbReference>
<dbReference type="Proteomes" id="UP001596183">
    <property type="component" value="Unassembled WGS sequence"/>
</dbReference>
<sequence length="142" mass="14229">MASPKNVPGHLSLAPQPFTVLPPGERLRAAAAVLNACERVAICAGAGAGASAGASAGARGAGEALEQVAEVLGAPIVKAALGKDCVPDDSPYTTGGMGLIGTRASHEAFETCDGFLIVAPPLRFTSSGPSRTRPRGADRPQR</sequence>
<keyword evidence="3" id="KW-1185">Reference proteome</keyword>
<comment type="caution">
    <text evidence="2">The sequence shown here is derived from an EMBL/GenBank/DDBJ whole genome shotgun (WGS) entry which is preliminary data.</text>
</comment>
<proteinExistence type="predicted"/>
<dbReference type="InterPro" id="IPR029035">
    <property type="entry name" value="DHS-like_NAD/FAD-binding_dom"/>
</dbReference>
<organism evidence="2 3">
    <name type="scientific">Streptomyces incanus</name>
    <dbReference type="NCBI Taxonomy" id="887453"/>
    <lineage>
        <taxon>Bacteria</taxon>
        <taxon>Bacillati</taxon>
        <taxon>Actinomycetota</taxon>
        <taxon>Actinomycetes</taxon>
        <taxon>Kitasatosporales</taxon>
        <taxon>Streptomycetaceae</taxon>
        <taxon>Streptomyces</taxon>
    </lineage>
</organism>
<dbReference type="InterPro" id="IPR047211">
    <property type="entry name" value="POXB-like"/>
</dbReference>
<dbReference type="Gene3D" id="3.40.50.1220">
    <property type="entry name" value="TPP-binding domain"/>
    <property type="match status" value="1"/>
</dbReference>
<dbReference type="PANTHER" id="PTHR42981:SF2">
    <property type="entry name" value="PYRUVATE DEHYDROGENASE [UBIQUINONE]"/>
    <property type="match status" value="1"/>
</dbReference>
<name>A0ABW0XWT6_9ACTN</name>
<gene>
    <name evidence="2" type="ORF">ACFP2V_27470</name>
</gene>
<dbReference type="EMBL" id="JBHSPC010000093">
    <property type="protein sequence ID" value="MFC5673694.1"/>
    <property type="molecule type" value="Genomic_DNA"/>
</dbReference>
<evidence type="ECO:0000259" key="1">
    <source>
        <dbReference type="Pfam" id="PF00205"/>
    </source>
</evidence>
<evidence type="ECO:0000313" key="2">
    <source>
        <dbReference type="EMBL" id="MFC5673694.1"/>
    </source>
</evidence>
<dbReference type="SUPFAM" id="SSF52467">
    <property type="entry name" value="DHS-like NAD/FAD-binding domain"/>
    <property type="match status" value="1"/>
</dbReference>
<evidence type="ECO:0000313" key="3">
    <source>
        <dbReference type="Proteomes" id="UP001596183"/>
    </source>
</evidence>
<dbReference type="PANTHER" id="PTHR42981">
    <property type="entry name" value="PYRUVATE DEHYDROGENASE [UBIQUINONE]"/>
    <property type="match status" value="1"/>
</dbReference>
<dbReference type="RefSeq" id="WP_381217885.1">
    <property type="nucleotide sequence ID" value="NZ_JBHSPC010000093.1"/>
</dbReference>
<accession>A0ABW0XWT6</accession>
<feature type="domain" description="Thiamine pyrophosphate enzyme central" evidence="1">
    <location>
        <begin position="28"/>
        <end position="129"/>
    </location>
</feature>
<reference evidence="3" key="1">
    <citation type="journal article" date="2019" name="Int. J. Syst. Evol. Microbiol.">
        <title>The Global Catalogue of Microorganisms (GCM) 10K type strain sequencing project: providing services to taxonomists for standard genome sequencing and annotation.</title>
        <authorList>
            <consortium name="The Broad Institute Genomics Platform"/>
            <consortium name="The Broad Institute Genome Sequencing Center for Infectious Disease"/>
            <person name="Wu L."/>
            <person name="Ma J."/>
        </authorList>
    </citation>
    <scope>NUCLEOTIDE SEQUENCE [LARGE SCALE GENOMIC DNA]</scope>
    <source>
        <strain evidence="3">JCM 13852</strain>
    </source>
</reference>